<organism evidence="1 2">
    <name type="scientific">Caerostris darwini</name>
    <dbReference type="NCBI Taxonomy" id="1538125"/>
    <lineage>
        <taxon>Eukaryota</taxon>
        <taxon>Metazoa</taxon>
        <taxon>Ecdysozoa</taxon>
        <taxon>Arthropoda</taxon>
        <taxon>Chelicerata</taxon>
        <taxon>Arachnida</taxon>
        <taxon>Araneae</taxon>
        <taxon>Araneomorphae</taxon>
        <taxon>Entelegynae</taxon>
        <taxon>Araneoidea</taxon>
        <taxon>Araneidae</taxon>
        <taxon>Caerostris</taxon>
    </lineage>
</organism>
<comment type="caution">
    <text evidence="1">The sequence shown here is derived from an EMBL/GenBank/DDBJ whole genome shotgun (WGS) entry which is preliminary data.</text>
</comment>
<proteinExistence type="predicted"/>
<reference evidence="1 2" key="1">
    <citation type="submission" date="2021-06" db="EMBL/GenBank/DDBJ databases">
        <title>Caerostris darwini draft genome.</title>
        <authorList>
            <person name="Kono N."/>
            <person name="Arakawa K."/>
        </authorList>
    </citation>
    <scope>NUCLEOTIDE SEQUENCE [LARGE SCALE GENOMIC DNA]</scope>
</reference>
<evidence type="ECO:0000313" key="1">
    <source>
        <dbReference type="EMBL" id="GIY29596.1"/>
    </source>
</evidence>
<evidence type="ECO:0008006" key="3">
    <source>
        <dbReference type="Google" id="ProtNLM"/>
    </source>
</evidence>
<name>A0AAV4S8T1_9ARAC</name>
<dbReference type="Proteomes" id="UP001054837">
    <property type="component" value="Unassembled WGS sequence"/>
</dbReference>
<evidence type="ECO:0000313" key="2">
    <source>
        <dbReference type="Proteomes" id="UP001054837"/>
    </source>
</evidence>
<dbReference type="AlphaFoldDB" id="A0AAV4S8T1"/>
<sequence length="101" mass="11633">MKEKITGSQHLYTYKDATLREQENGDGITLHRASKKFGCIGSADDMIVLMESVEGIARQLAIVLDFCNSFHLKLNVRKCKSLLLRREHRVHGRRRHRKIAS</sequence>
<dbReference type="EMBL" id="BPLQ01007333">
    <property type="protein sequence ID" value="GIY29596.1"/>
    <property type="molecule type" value="Genomic_DNA"/>
</dbReference>
<protein>
    <recommendedName>
        <fullName evidence="3">Reverse transcriptase</fullName>
    </recommendedName>
</protein>
<accession>A0AAV4S8T1</accession>
<gene>
    <name evidence="1" type="ORF">CDAR_488601</name>
</gene>
<keyword evidence="2" id="KW-1185">Reference proteome</keyword>